<dbReference type="AlphaFoldDB" id="A0A8T2Z5T0"/>
<dbReference type="GO" id="GO:0006355">
    <property type="term" value="P:regulation of DNA-templated transcription"/>
    <property type="evidence" value="ECO:0007669"/>
    <property type="project" value="InterPro"/>
</dbReference>
<sequence>DAVQYDEGKNKPILKEQTDLAVVGKNTAANSQLTEENGAFANELANKFCDQTYRQKKILKGREKLEEKGELKSYQDFYGKWTSSGIPACQLKDHLAPQIMQSSPPSILSQQKQLQGSEQLQYQQISNPFVAPSAYGSITNPYSMPGLSHIQSGDFKHQPLASGYEVSSGNANPINKLADCPVKPQRMTPQEKTEKLRRRQQIQAMLAIQKQQQQLVHQKCSQENQIQHVEGADLEVEDLSTLASFDPNSPIEQDDSNTVSLAVNDYSMEDTVLYRLQDIISKLDVRIRLCIRDSLFRLAQSAMQRHYATDTGSTNNSSRDEQVAAKEETSSQRSNPCLDASEDASNNGPADEGAREVKASQ</sequence>
<evidence type="ECO:0000313" key="2">
    <source>
        <dbReference type="EMBL" id="KAH8512691.1"/>
    </source>
</evidence>
<gene>
    <name evidence="2" type="ORF">H0E87_006111</name>
</gene>
<dbReference type="GO" id="GO:0007623">
    <property type="term" value="P:circadian rhythm"/>
    <property type="evidence" value="ECO:0007669"/>
    <property type="project" value="InterPro"/>
</dbReference>
<dbReference type="EMBL" id="JACEGQ020000003">
    <property type="protein sequence ID" value="KAH8512691.1"/>
    <property type="molecule type" value="Genomic_DNA"/>
</dbReference>
<feature type="region of interest" description="Disordered" evidence="1">
    <location>
        <begin position="306"/>
        <end position="361"/>
    </location>
</feature>
<accession>A0A8T2Z5T0</accession>
<feature type="compositionally biased region" description="Basic and acidic residues" evidence="1">
    <location>
        <begin position="352"/>
        <end position="361"/>
    </location>
</feature>
<proteinExistence type="predicted"/>
<feature type="compositionally biased region" description="Basic and acidic residues" evidence="1">
    <location>
        <begin position="318"/>
        <end position="330"/>
    </location>
</feature>
<feature type="non-terminal residue" evidence="2">
    <location>
        <position position="361"/>
    </location>
</feature>
<organism evidence="2 3">
    <name type="scientific">Populus deltoides</name>
    <name type="common">Eastern poplar</name>
    <name type="synonym">Eastern cottonwood</name>
    <dbReference type="NCBI Taxonomy" id="3696"/>
    <lineage>
        <taxon>Eukaryota</taxon>
        <taxon>Viridiplantae</taxon>
        <taxon>Streptophyta</taxon>
        <taxon>Embryophyta</taxon>
        <taxon>Tracheophyta</taxon>
        <taxon>Spermatophyta</taxon>
        <taxon>Magnoliopsida</taxon>
        <taxon>eudicotyledons</taxon>
        <taxon>Gunneridae</taxon>
        <taxon>Pentapetalae</taxon>
        <taxon>rosids</taxon>
        <taxon>fabids</taxon>
        <taxon>Malpighiales</taxon>
        <taxon>Salicaceae</taxon>
        <taxon>Saliceae</taxon>
        <taxon>Populus</taxon>
    </lineage>
</organism>
<evidence type="ECO:0008006" key="4">
    <source>
        <dbReference type="Google" id="ProtNLM"/>
    </source>
</evidence>
<comment type="caution">
    <text evidence="2">The sequence shown here is derived from an EMBL/GenBank/DDBJ whole genome shotgun (WGS) entry which is preliminary data.</text>
</comment>
<evidence type="ECO:0000313" key="3">
    <source>
        <dbReference type="Proteomes" id="UP000807159"/>
    </source>
</evidence>
<dbReference type="PANTHER" id="PTHR33334">
    <property type="entry name" value="PROTEIN LNK1"/>
    <property type="match status" value="1"/>
</dbReference>
<name>A0A8T2Z5T0_POPDE</name>
<keyword evidence="3" id="KW-1185">Reference proteome</keyword>
<protein>
    <recommendedName>
        <fullName evidence="4">Protein LNK2</fullName>
    </recommendedName>
</protein>
<dbReference type="InterPro" id="IPR039928">
    <property type="entry name" value="LNK"/>
</dbReference>
<dbReference type="Proteomes" id="UP000807159">
    <property type="component" value="Chromosome 3"/>
</dbReference>
<evidence type="ECO:0000256" key="1">
    <source>
        <dbReference type="SAM" id="MobiDB-lite"/>
    </source>
</evidence>
<reference evidence="2" key="1">
    <citation type="journal article" date="2021" name="J. Hered.">
        <title>Genome Assembly of Salicaceae Populus deltoides (Eastern Cottonwood) I-69 Based on Nanopore Sequencing and Hi-C Technologies.</title>
        <authorList>
            <person name="Bai S."/>
            <person name="Wu H."/>
            <person name="Zhang J."/>
            <person name="Pan Z."/>
            <person name="Zhao W."/>
            <person name="Li Z."/>
            <person name="Tong C."/>
        </authorList>
    </citation>
    <scope>NUCLEOTIDE SEQUENCE</scope>
    <source>
        <tissue evidence="2">Leaf</tissue>
    </source>
</reference>
<dbReference type="PANTHER" id="PTHR33334:SF5">
    <property type="entry name" value="PROTEIN LNK2"/>
    <property type="match status" value="1"/>
</dbReference>